<comment type="caution">
    <text evidence="1">The sequence shown here is derived from an EMBL/GenBank/DDBJ whole genome shotgun (WGS) entry which is preliminary data.</text>
</comment>
<sequence>MKYLIRAFISLCLIAIAVIGLQFVASERVEVVILESMNADGQPQETRLWIVDDAGYQYLRASADAGWYQRLVANPHISVERNGQRRTYIAVPDLEKTLVLNQLMNSKYTWGDDIIGYMVDRKQSIAVALQPLDPADGKAMARPSKLKRLH</sequence>
<dbReference type="SUPFAM" id="SSF50475">
    <property type="entry name" value="FMN-binding split barrel"/>
    <property type="match status" value="1"/>
</dbReference>
<gene>
    <name evidence="1" type="ORF">HQ497_04575</name>
</gene>
<dbReference type="Gene3D" id="2.30.110.10">
    <property type="entry name" value="Electron Transport, Fmn-binding Protein, Chain A"/>
    <property type="match status" value="1"/>
</dbReference>
<dbReference type="Proteomes" id="UP000754644">
    <property type="component" value="Unassembled WGS sequence"/>
</dbReference>
<proteinExistence type="predicted"/>
<protein>
    <recommendedName>
        <fullName evidence="3">DUF385 domain-containing protein</fullName>
    </recommendedName>
</protein>
<name>A0A973A9C7_9GAMM</name>
<dbReference type="AlphaFoldDB" id="A0A973A9C7"/>
<evidence type="ECO:0000313" key="1">
    <source>
        <dbReference type="EMBL" id="NQV64621.1"/>
    </source>
</evidence>
<evidence type="ECO:0008006" key="3">
    <source>
        <dbReference type="Google" id="ProtNLM"/>
    </source>
</evidence>
<organism evidence="1 2">
    <name type="scientific">SAR86 cluster bacterium</name>
    <dbReference type="NCBI Taxonomy" id="2030880"/>
    <lineage>
        <taxon>Bacteria</taxon>
        <taxon>Pseudomonadati</taxon>
        <taxon>Pseudomonadota</taxon>
        <taxon>Gammaproteobacteria</taxon>
        <taxon>SAR86 cluster</taxon>
    </lineage>
</organism>
<accession>A0A973A9C7</accession>
<dbReference type="InterPro" id="IPR012349">
    <property type="entry name" value="Split_barrel_FMN-bd"/>
</dbReference>
<dbReference type="EMBL" id="JABMOJ010000166">
    <property type="protein sequence ID" value="NQV64621.1"/>
    <property type="molecule type" value="Genomic_DNA"/>
</dbReference>
<evidence type="ECO:0000313" key="2">
    <source>
        <dbReference type="Proteomes" id="UP000754644"/>
    </source>
</evidence>
<reference evidence="1" key="1">
    <citation type="submission" date="2020-05" db="EMBL/GenBank/DDBJ databases">
        <title>Sulfur intermediates as new biogeochemical hubs in an aquatic model microbial ecosystem.</title>
        <authorList>
            <person name="Vigneron A."/>
        </authorList>
    </citation>
    <scope>NUCLEOTIDE SEQUENCE</scope>
    <source>
        <strain evidence="1">Bin.250</strain>
    </source>
</reference>